<dbReference type="AlphaFoldDB" id="A0A221UUS6"/>
<dbReference type="KEGG" id="aalg:AREALGSMS7_01478"/>
<feature type="transmembrane region" description="Helical" evidence="1">
    <location>
        <begin position="94"/>
        <end position="114"/>
    </location>
</feature>
<feature type="transmembrane region" description="Helical" evidence="1">
    <location>
        <begin position="57"/>
        <end position="82"/>
    </location>
</feature>
<evidence type="ECO:0000313" key="3">
    <source>
        <dbReference type="EMBL" id="TQO38836.1"/>
    </source>
</evidence>
<evidence type="ECO:0000313" key="5">
    <source>
        <dbReference type="Proteomes" id="UP000315363"/>
    </source>
</evidence>
<name>A0A221UUS6_9FLAO</name>
<reference evidence="3 5" key="2">
    <citation type="submission" date="2019-06" db="EMBL/GenBank/DDBJ databases">
        <title>A large-scale integrated study on North Sea by COGITO (Coastal Microbe Genomic &amp; Taxonomic Observatory).</title>
        <authorList>
            <person name="Teeling H."/>
        </authorList>
    </citation>
    <scope>NUCLEOTIDE SEQUENCE [LARGE SCALE GENOMIC DNA]</scope>
    <source>
        <strain evidence="3 5">MAR_2009_79</strain>
    </source>
</reference>
<dbReference type="EMBL" id="CP022515">
    <property type="protein sequence ID" value="ASO04948.1"/>
    <property type="molecule type" value="Genomic_DNA"/>
</dbReference>
<evidence type="ECO:0000256" key="1">
    <source>
        <dbReference type="SAM" id="Phobius"/>
    </source>
</evidence>
<keyword evidence="1" id="KW-0472">Membrane</keyword>
<evidence type="ECO:0000313" key="4">
    <source>
        <dbReference type="Proteomes" id="UP000204551"/>
    </source>
</evidence>
<evidence type="ECO:0000313" key="2">
    <source>
        <dbReference type="EMBL" id="ASO04948.1"/>
    </source>
</evidence>
<dbReference type="EMBL" id="VHIF01000001">
    <property type="protein sequence ID" value="TQO38836.1"/>
    <property type="molecule type" value="Genomic_DNA"/>
</dbReference>
<organism evidence="2 4">
    <name type="scientific">Arenibacter algicola</name>
    <dbReference type="NCBI Taxonomy" id="616991"/>
    <lineage>
        <taxon>Bacteria</taxon>
        <taxon>Pseudomonadati</taxon>
        <taxon>Bacteroidota</taxon>
        <taxon>Flavobacteriia</taxon>
        <taxon>Flavobacteriales</taxon>
        <taxon>Flavobacteriaceae</taxon>
        <taxon>Arenibacter</taxon>
    </lineage>
</organism>
<protein>
    <submittedName>
        <fullName evidence="2">Uncharacterized protein</fullName>
    </submittedName>
</protein>
<keyword evidence="5" id="KW-1185">Reference proteome</keyword>
<dbReference type="STRING" id="616991.GCA_000733925_04631"/>
<dbReference type="RefSeq" id="WP_031446208.1">
    <property type="nucleotide sequence ID" value="NZ_CP022515.1"/>
</dbReference>
<gene>
    <name evidence="2" type="ORF">AREALGSMS7_01478</name>
    <name evidence="3" type="ORF">GQ41_3500</name>
</gene>
<dbReference type="eggNOG" id="ENOG50343AN">
    <property type="taxonomic scope" value="Bacteria"/>
</dbReference>
<keyword evidence="1" id="KW-1133">Transmembrane helix</keyword>
<dbReference type="Proteomes" id="UP000315363">
    <property type="component" value="Unassembled WGS sequence"/>
</dbReference>
<accession>A0A221UUS6</accession>
<feature type="transmembrane region" description="Helical" evidence="1">
    <location>
        <begin position="12"/>
        <end position="37"/>
    </location>
</feature>
<reference evidence="2 4" key="1">
    <citation type="submission" date="2017-07" db="EMBL/GenBank/DDBJ databases">
        <title>Genome Sequence of Arenibacter algicola Strain SMS7 Isolated from a culture of the Diatom Skeletonema marinoi.</title>
        <authorList>
            <person name="Topel M."/>
            <person name="Pinder M.I.M."/>
            <person name="Johansson O.N."/>
            <person name="Kourtchenko O."/>
            <person name="Godhe A."/>
            <person name="Clarke A.K."/>
        </authorList>
    </citation>
    <scope>NUCLEOTIDE SEQUENCE [LARGE SCALE GENOMIC DNA]</scope>
    <source>
        <strain evidence="2 4">SMS7</strain>
    </source>
</reference>
<dbReference type="Proteomes" id="UP000204551">
    <property type="component" value="Chromosome"/>
</dbReference>
<proteinExistence type="predicted"/>
<sequence length="121" mass="14001">MVFWKNWSLNIKFSLIAFFITAILGLVGMGALGGLLYYPVSFLFTSYPALNDWSGDWVWPSVIMVGMLWSFGFVFAAVAWYYIQKITRSKVLLIAAYLLILWLWAALLWCWMIKVNIDQLT</sequence>
<keyword evidence="1" id="KW-0812">Transmembrane</keyword>